<accession>A0A7T4R4T6</accession>
<proteinExistence type="predicted"/>
<gene>
    <name evidence="1" type="ORF">I6N98_12075</name>
</gene>
<dbReference type="Proteomes" id="UP000596063">
    <property type="component" value="Chromosome"/>
</dbReference>
<protein>
    <submittedName>
        <fullName evidence="1">CoA transferase</fullName>
    </submittedName>
</protein>
<dbReference type="Gene3D" id="3.30.1540.10">
    <property type="entry name" value="formyl-coa transferase, domain 3"/>
    <property type="match status" value="1"/>
</dbReference>
<name>A0A7T4R4T6_9GAMM</name>
<dbReference type="KEGG" id="snan:I6N98_12075"/>
<dbReference type="PANTHER" id="PTHR48228">
    <property type="entry name" value="SUCCINYL-COA--D-CITRAMALATE COA-TRANSFERASE"/>
    <property type="match status" value="1"/>
</dbReference>
<keyword evidence="1" id="KW-0808">Transferase</keyword>
<dbReference type="SUPFAM" id="SSF89796">
    <property type="entry name" value="CoA-transferase family III (CaiB/BaiF)"/>
    <property type="match status" value="1"/>
</dbReference>
<evidence type="ECO:0000313" key="2">
    <source>
        <dbReference type="Proteomes" id="UP000596063"/>
    </source>
</evidence>
<dbReference type="InterPro" id="IPR050509">
    <property type="entry name" value="CoA-transferase_III"/>
</dbReference>
<organism evidence="1 2">
    <name type="scientific">Spongiibacter nanhainus</name>
    <dbReference type="NCBI Taxonomy" id="2794344"/>
    <lineage>
        <taxon>Bacteria</taxon>
        <taxon>Pseudomonadati</taxon>
        <taxon>Pseudomonadota</taxon>
        <taxon>Gammaproteobacteria</taxon>
        <taxon>Cellvibrionales</taxon>
        <taxon>Spongiibacteraceae</taxon>
        <taxon>Spongiibacter</taxon>
    </lineage>
</organism>
<dbReference type="InterPro" id="IPR044855">
    <property type="entry name" value="CoA-Trfase_III_dom3_sf"/>
</dbReference>
<evidence type="ECO:0000313" key="1">
    <source>
        <dbReference type="EMBL" id="QQD20172.1"/>
    </source>
</evidence>
<sequence length="376" mass="39937">MAGIGPGPYACMLLADMGAEVIRIDRHTGGTGMEGLPADVTGRGRRSLALNLKSPEGVSLLLSLVETADVLIEGFRPGVMEKLGLGPDICLQRNPKLIYGRMTGWGQDGPLAKTAGHDINYIAISGMLSAFGDSDRSPPTPLNVVGDLGGGAMFLLSGVLAALVERSQSGQGQVIDAAISDGTASLLSTIHGLMGLGFWERERQSNILDGGAPFYRCYECADGRYISFGGIEPQFYQQWLERLNLDLGGTDYAVQMDKAAWPEQTRKVAQRVSEKTLDEWLAIFEGSDACVAPVVGLEEAERHPHNQARETFVRQGGVLQAAVAPRFSRTPGQVGIQSVAVGADTRAILGELGVGEDRIAELCENGAVKATDPEPS</sequence>
<dbReference type="InterPro" id="IPR023606">
    <property type="entry name" value="CoA-Trfase_III_dom_1_sf"/>
</dbReference>
<dbReference type="PANTHER" id="PTHR48228:SF5">
    <property type="entry name" value="ALPHA-METHYLACYL-COA RACEMASE"/>
    <property type="match status" value="1"/>
</dbReference>
<dbReference type="EMBL" id="CP066167">
    <property type="protein sequence ID" value="QQD20172.1"/>
    <property type="molecule type" value="Genomic_DNA"/>
</dbReference>
<dbReference type="Pfam" id="PF02515">
    <property type="entry name" value="CoA_transf_3"/>
    <property type="match status" value="1"/>
</dbReference>
<dbReference type="GO" id="GO:0016740">
    <property type="term" value="F:transferase activity"/>
    <property type="evidence" value="ECO:0007669"/>
    <property type="project" value="UniProtKB-KW"/>
</dbReference>
<dbReference type="Gene3D" id="3.40.50.10540">
    <property type="entry name" value="Crotonobetainyl-coa:carnitine coa-transferase, domain 1"/>
    <property type="match status" value="1"/>
</dbReference>
<dbReference type="InterPro" id="IPR003673">
    <property type="entry name" value="CoA-Trfase_fam_III"/>
</dbReference>
<dbReference type="AlphaFoldDB" id="A0A7T4R4T6"/>
<keyword evidence="2" id="KW-1185">Reference proteome</keyword>
<reference evidence="1" key="1">
    <citation type="submission" date="2020-12" db="EMBL/GenBank/DDBJ databases">
        <authorList>
            <person name="Shan Y."/>
        </authorList>
    </citation>
    <scope>NUCLEOTIDE SEQUENCE [LARGE SCALE GENOMIC DNA]</scope>
    <source>
        <strain evidence="1">Csc3.9</strain>
    </source>
</reference>